<evidence type="ECO:0000259" key="7">
    <source>
        <dbReference type="Pfam" id="PF01676"/>
    </source>
</evidence>
<comment type="pathway">
    <text evidence="3">Carbohydrate degradation.</text>
</comment>
<proteinExistence type="inferred from homology"/>
<dbReference type="Proteomes" id="UP000002318">
    <property type="component" value="Chromosome"/>
</dbReference>
<dbReference type="InterPro" id="IPR004456">
    <property type="entry name" value="Pglycerate_mutase_ApgM"/>
</dbReference>
<dbReference type="OrthoDB" id="9804453at2"/>
<sequence length="403" mass="44071">MKFLTVLADGMADYPLDELGGKTPLEAASLPVVNELASRGEVGLVKTIPDGMAPGSDVANLSVMGYEPERYHTGRSPLEAASMGVALSDSDVTFRCNLVTLRGKGDYEEMTMEDHSSGEITSEEARELIEAVGCELGGGGLEFFPGVSYRHLLVWRDGPFDFSFTPPHDILERKIVDYLPSGPYGERFLKLMKASKAILENHPVNQRRKVRGLNPANSIWIWGEGKKPVLPPFRERFGIGGSVVSAVDLIRGIGILAGLRSIEVEGVTGTIHTNFKGKADAAIRAFGAGDEFVYVHLEAPDECGHQGDVPGKVRSMELIDEKIIAPIYAALKASGEPYRILVLPDHPTPISLRTHVADPVPYVLFDSEQELFNPEHRFSEASGKETGIFFDHGPKLMRRFTAR</sequence>
<organism evidence="8 9">
    <name type="scientific">Sediminispirochaeta smaragdinae (strain DSM 11293 / JCM 15392 / SEBR 4228)</name>
    <name type="common">Spirochaeta smaragdinae</name>
    <dbReference type="NCBI Taxonomy" id="573413"/>
    <lineage>
        <taxon>Bacteria</taxon>
        <taxon>Pseudomonadati</taxon>
        <taxon>Spirochaetota</taxon>
        <taxon>Spirochaetia</taxon>
        <taxon>Spirochaetales</taxon>
        <taxon>Spirochaetaceae</taxon>
        <taxon>Sediminispirochaeta</taxon>
    </lineage>
</organism>
<keyword evidence="8" id="KW-0418">Kinase</keyword>
<evidence type="ECO:0000256" key="5">
    <source>
        <dbReference type="ARBA" id="ARBA00023152"/>
    </source>
</evidence>
<dbReference type="STRING" id="573413.Spirs_0884"/>
<dbReference type="GO" id="GO:0004619">
    <property type="term" value="F:phosphoglycerate mutase activity"/>
    <property type="evidence" value="ECO:0007669"/>
    <property type="project" value="UniProtKB-EC"/>
</dbReference>
<dbReference type="InterPro" id="IPR042253">
    <property type="entry name" value="Pglycerate_mutase_ApgM_sf"/>
</dbReference>
<dbReference type="InterPro" id="IPR017850">
    <property type="entry name" value="Alkaline_phosphatase_core_sf"/>
</dbReference>
<dbReference type="NCBIfam" id="TIGR00306">
    <property type="entry name" value="apgM"/>
    <property type="match status" value="1"/>
</dbReference>
<evidence type="ECO:0000256" key="1">
    <source>
        <dbReference type="ARBA" id="ARBA00000370"/>
    </source>
</evidence>
<dbReference type="InterPro" id="IPR006124">
    <property type="entry name" value="Metalloenzyme"/>
</dbReference>
<feature type="domain" description="Metalloenzyme" evidence="7">
    <location>
        <begin position="1"/>
        <end position="379"/>
    </location>
</feature>
<dbReference type="CDD" id="cd16011">
    <property type="entry name" value="iPGM_like"/>
    <property type="match status" value="1"/>
</dbReference>
<evidence type="ECO:0000256" key="6">
    <source>
        <dbReference type="ARBA" id="ARBA00023235"/>
    </source>
</evidence>
<dbReference type="PANTHER" id="PTHR31209:SF4">
    <property type="entry name" value="2,3-BISPHOSPHOGLYCERATE-INDEPENDENT PHOSPHOGLYCERATE MUTASE"/>
    <property type="match status" value="1"/>
</dbReference>
<keyword evidence="5" id="KW-0324">Glycolysis</keyword>
<evidence type="ECO:0000313" key="8">
    <source>
        <dbReference type="EMBL" id="ADK80018.1"/>
    </source>
</evidence>
<keyword evidence="8" id="KW-0808">Transferase</keyword>
<dbReference type="eggNOG" id="COG3635">
    <property type="taxonomic scope" value="Bacteria"/>
</dbReference>
<gene>
    <name evidence="8" type="ordered locus">Spirs_0884</name>
</gene>
<keyword evidence="9" id="KW-1185">Reference proteome</keyword>
<dbReference type="KEGG" id="ssm:Spirs_0884"/>
<dbReference type="PIRSF" id="PIRSF006392">
    <property type="entry name" value="IPGAM_arch"/>
    <property type="match status" value="1"/>
</dbReference>
<dbReference type="AlphaFoldDB" id="E1RCD8"/>
<evidence type="ECO:0000256" key="2">
    <source>
        <dbReference type="ARBA" id="ARBA00002315"/>
    </source>
</evidence>
<dbReference type="PANTHER" id="PTHR31209">
    <property type="entry name" value="COFACTOR-INDEPENDENT PHOSPHOGLYCERATE MUTASE"/>
    <property type="match status" value="1"/>
</dbReference>
<dbReference type="HOGENOM" id="CLU_034906_2_0_12"/>
<dbReference type="Gene3D" id="3.40.720.10">
    <property type="entry name" value="Alkaline Phosphatase, subunit A"/>
    <property type="match status" value="1"/>
</dbReference>
<dbReference type="Gene3D" id="3.30.70.2130">
    <property type="entry name" value="Metalloenzyme domain"/>
    <property type="match status" value="1"/>
</dbReference>
<dbReference type="EMBL" id="CP002116">
    <property type="protein sequence ID" value="ADK80018.1"/>
    <property type="molecule type" value="Genomic_DNA"/>
</dbReference>
<comment type="function">
    <text evidence="2">Catalyzes the interconversion of 2-phosphoglycerate and 3-phosphoglycerate.</text>
</comment>
<protein>
    <submittedName>
        <fullName evidence="8">Proposed homoserine kinase</fullName>
    </submittedName>
</protein>
<accession>E1RCD8</accession>
<evidence type="ECO:0000256" key="3">
    <source>
        <dbReference type="ARBA" id="ARBA00004921"/>
    </source>
</evidence>
<dbReference type="InterPro" id="IPR023665">
    <property type="entry name" value="ApgAM_prokaryotes"/>
</dbReference>
<dbReference type="GO" id="GO:0006096">
    <property type="term" value="P:glycolytic process"/>
    <property type="evidence" value="ECO:0007669"/>
    <property type="project" value="UniProtKB-KW"/>
</dbReference>
<comment type="similarity">
    <text evidence="4">Belongs to the BPG-independent phosphoglycerate mutase family. A-PGAM subfamily.</text>
</comment>
<dbReference type="NCBIfam" id="TIGR02535">
    <property type="entry name" value="hyp_Hser_kinase"/>
    <property type="match status" value="1"/>
</dbReference>
<name>E1RCD8_SEDSS</name>
<dbReference type="Pfam" id="PF01676">
    <property type="entry name" value="Metalloenzyme"/>
    <property type="match status" value="1"/>
</dbReference>
<evidence type="ECO:0000256" key="4">
    <source>
        <dbReference type="ARBA" id="ARBA00005524"/>
    </source>
</evidence>
<dbReference type="NCBIfam" id="NF003242">
    <property type="entry name" value="PRK04200.1"/>
    <property type="match status" value="1"/>
</dbReference>
<dbReference type="RefSeq" id="WP_013253482.1">
    <property type="nucleotide sequence ID" value="NC_014364.1"/>
</dbReference>
<reference evidence="8 9" key="1">
    <citation type="journal article" date="2010" name="Stand. Genomic Sci.">
        <title>Complete genome sequence of Spirochaeta smaragdinae type strain (SEBR 4228).</title>
        <authorList>
            <person name="Mavromatis K."/>
            <person name="Yasawong M."/>
            <person name="Chertkov O."/>
            <person name="Lapidus A."/>
            <person name="Lucas S."/>
            <person name="Nolan M."/>
            <person name="Del Rio T.G."/>
            <person name="Tice H."/>
            <person name="Cheng J.F."/>
            <person name="Pitluck S."/>
            <person name="Liolios K."/>
            <person name="Ivanova N."/>
            <person name="Tapia R."/>
            <person name="Han C."/>
            <person name="Bruce D."/>
            <person name="Goodwin L."/>
            <person name="Pati A."/>
            <person name="Chen A."/>
            <person name="Palaniappan K."/>
            <person name="Land M."/>
            <person name="Hauser L."/>
            <person name="Chang Y.J."/>
            <person name="Jeffries C.D."/>
            <person name="Detter J.C."/>
            <person name="Rohde M."/>
            <person name="Brambilla E."/>
            <person name="Spring S."/>
            <person name="Goker M."/>
            <person name="Sikorski J."/>
            <person name="Woyke T."/>
            <person name="Bristow J."/>
            <person name="Eisen J.A."/>
            <person name="Markowitz V."/>
            <person name="Hugenholtz P."/>
            <person name="Klenk H.P."/>
            <person name="Kyrpides N.C."/>
        </authorList>
    </citation>
    <scope>NUCLEOTIDE SEQUENCE [LARGE SCALE GENOMIC DNA]</scope>
    <source>
        <strain evidence="9">DSM 11293 / JCM 15392 / SEBR 4228</strain>
    </source>
</reference>
<dbReference type="SUPFAM" id="SSF53649">
    <property type="entry name" value="Alkaline phosphatase-like"/>
    <property type="match status" value="1"/>
</dbReference>
<comment type="catalytic activity">
    <reaction evidence="1">
        <text>(2R)-2-phosphoglycerate = (2R)-3-phosphoglycerate</text>
        <dbReference type="Rhea" id="RHEA:15901"/>
        <dbReference type="ChEBI" id="CHEBI:58272"/>
        <dbReference type="ChEBI" id="CHEBI:58289"/>
        <dbReference type="EC" id="5.4.2.12"/>
    </reaction>
</comment>
<keyword evidence="6" id="KW-0413">Isomerase</keyword>
<dbReference type="GO" id="GO:0016301">
    <property type="term" value="F:kinase activity"/>
    <property type="evidence" value="ECO:0007669"/>
    <property type="project" value="UniProtKB-KW"/>
</dbReference>
<dbReference type="Pfam" id="PF10143">
    <property type="entry name" value="PhosphMutase"/>
    <property type="match status" value="1"/>
</dbReference>
<dbReference type="GO" id="GO:0046872">
    <property type="term" value="F:metal ion binding"/>
    <property type="evidence" value="ECO:0007669"/>
    <property type="project" value="InterPro"/>
</dbReference>
<evidence type="ECO:0000313" key="9">
    <source>
        <dbReference type="Proteomes" id="UP000002318"/>
    </source>
</evidence>